<comment type="caution">
    <text evidence="1">The sequence shown here is derived from an EMBL/GenBank/DDBJ whole genome shotgun (WGS) entry which is preliminary data.</text>
</comment>
<dbReference type="AlphaFoldDB" id="A0AAD5MP80"/>
<reference evidence="1" key="1">
    <citation type="submission" date="2021-06" db="EMBL/GenBank/DDBJ databases">
        <title>Parelaphostrongylus tenuis whole genome reference sequence.</title>
        <authorList>
            <person name="Garwood T.J."/>
            <person name="Larsen P.A."/>
            <person name="Fountain-Jones N.M."/>
            <person name="Garbe J.R."/>
            <person name="Macchietto M.G."/>
            <person name="Kania S.A."/>
            <person name="Gerhold R.W."/>
            <person name="Richards J.E."/>
            <person name="Wolf T.M."/>
        </authorList>
    </citation>
    <scope>NUCLEOTIDE SEQUENCE</scope>
    <source>
        <strain evidence="1">MNPRO001-30</strain>
        <tissue evidence="1">Meninges</tissue>
    </source>
</reference>
<gene>
    <name evidence="1" type="ORF">KIN20_021738</name>
</gene>
<name>A0AAD5MP80_PARTN</name>
<evidence type="ECO:0000313" key="1">
    <source>
        <dbReference type="EMBL" id="KAJ1362240.1"/>
    </source>
</evidence>
<proteinExistence type="predicted"/>
<accession>A0AAD5MP80</accession>
<organism evidence="1 2">
    <name type="scientific">Parelaphostrongylus tenuis</name>
    <name type="common">Meningeal worm</name>
    <dbReference type="NCBI Taxonomy" id="148309"/>
    <lineage>
        <taxon>Eukaryota</taxon>
        <taxon>Metazoa</taxon>
        <taxon>Ecdysozoa</taxon>
        <taxon>Nematoda</taxon>
        <taxon>Chromadorea</taxon>
        <taxon>Rhabditida</taxon>
        <taxon>Rhabditina</taxon>
        <taxon>Rhabditomorpha</taxon>
        <taxon>Strongyloidea</taxon>
        <taxon>Metastrongylidae</taxon>
        <taxon>Parelaphostrongylus</taxon>
    </lineage>
</organism>
<dbReference type="Proteomes" id="UP001196413">
    <property type="component" value="Unassembled WGS sequence"/>
</dbReference>
<keyword evidence="2" id="KW-1185">Reference proteome</keyword>
<evidence type="ECO:0000313" key="2">
    <source>
        <dbReference type="Proteomes" id="UP001196413"/>
    </source>
</evidence>
<protein>
    <submittedName>
        <fullName evidence="1">Uncharacterized protein</fullName>
    </submittedName>
</protein>
<sequence length="77" mass="8390">MAPRNPKPCMLPNNDRMVTIASVSGSPLTITGSLSTTNFVMANWSRTMWQTVVNRAVRMLASAPYGTHFFSAIATVD</sequence>
<dbReference type="EMBL" id="JAHQIW010004404">
    <property type="protein sequence ID" value="KAJ1362240.1"/>
    <property type="molecule type" value="Genomic_DNA"/>
</dbReference>